<sequence length="129" mass="14169" precursor="true">MSNEEKTFQDRSLASNIPSERRGPLSVQPVLPSRLLPRISFRFVMVSMFFAAVFYAVARSAGDGGAVAFAMVVAVLFPAACFVLFCVLFLFAWAISSLWYRHGTPDTLKGSPFADGQLPPQILPPRETP</sequence>
<evidence type="ECO:0000313" key="4">
    <source>
        <dbReference type="Proteomes" id="UP000315471"/>
    </source>
</evidence>
<evidence type="ECO:0000256" key="2">
    <source>
        <dbReference type="SAM" id="Phobius"/>
    </source>
</evidence>
<gene>
    <name evidence="3" type="ORF">Q31b_49740</name>
</gene>
<protein>
    <submittedName>
        <fullName evidence="3">Uncharacterized protein</fullName>
    </submittedName>
</protein>
<organism evidence="3 4">
    <name type="scientific">Novipirellula aureliae</name>
    <dbReference type="NCBI Taxonomy" id="2527966"/>
    <lineage>
        <taxon>Bacteria</taxon>
        <taxon>Pseudomonadati</taxon>
        <taxon>Planctomycetota</taxon>
        <taxon>Planctomycetia</taxon>
        <taxon>Pirellulales</taxon>
        <taxon>Pirellulaceae</taxon>
        <taxon>Novipirellula</taxon>
    </lineage>
</organism>
<dbReference type="EMBL" id="SJPY01000008">
    <property type="protein sequence ID" value="TWU36692.1"/>
    <property type="molecule type" value="Genomic_DNA"/>
</dbReference>
<keyword evidence="2" id="KW-1133">Transmembrane helix</keyword>
<evidence type="ECO:0000256" key="1">
    <source>
        <dbReference type="SAM" id="MobiDB-lite"/>
    </source>
</evidence>
<reference evidence="3 4" key="1">
    <citation type="submission" date="2019-02" db="EMBL/GenBank/DDBJ databases">
        <title>Deep-cultivation of Planctomycetes and their phenomic and genomic characterization uncovers novel biology.</title>
        <authorList>
            <person name="Wiegand S."/>
            <person name="Jogler M."/>
            <person name="Boedeker C."/>
            <person name="Pinto D."/>
            <person name="Vollmers J."/>
            <person name="Rivas-Marin E."/>
            <person name="Kohn T."/>
            <person name="Peeters S.H."/>
            <person name="Heuer A."/>
            <person name="Rast P."/>
            <person name="Oberbeckmann S."/>
            <person name="Bunk B."/>
            <person name="Jeske O."/>
            <person name="Meyerdierks A."/>
            <person name="Storesund J.E."/>
            <person name="Kallscheuer N."/>
            <person name="Luecker S."/>
            <person name="Lage O.M."/>
            <person name="Pohl T."/>
            <person name="Merkel B.J."/>
            <person name="Hornburger P."/>
            <person name="Mueller R.-W."/>
            <person name="Bruemmer F."/>
            <person name="Labrenz M."/>
            <person name="Spormann A.M."/>
            <person name="Op Den Camp H."/>
            <person name="Overmann J."/>
            <person name="Amann R."/>
            <person name="Jetten M.S.M."/>
            <person name="Mascher T."/>
            <person name="Medema M.H."/>
            <person name="Devos D.P."/>
            <person name="Kaster A.-K."/>
            <person name="Ovreas L."/>
            <person name="Rohde M."/>
            <person name="Galperin M.Y."/>
            <person name="Jogler C."/>
        </authorList>
    </citation>
    <scope>NUCLEOTIDE SEQUENCE [LARGE SCALE GENOMIC DNA]</scope>
    <source>
        <strain evidence="3 4">Q31b</strain>
    </source>
</reference>
<feature type="region of interest" description="Disordered" evidence="1">
    <location>
        <begin position="1"/>
        <end position="25"/>
    </location>
</feature>
<feature type="transmembrane region" description="Helical" evidence="2">
    <location>
        <begin position="69"/>
        <end position="95"/>
    </location>
</feature>
<dbReference type="AlphaFoldDB" id="A0A5C6DJB7"/>
<name>A0A5C6DJB7_9BACT</name>
<feature type="transmembrane region" description="Helical" evidence="2">
    <location>
        <begin position="39"/>
        <end position="57"/>
    </location>
</feature>
<keyword evidence="2" id="KW-0472">Membrane</keyword>
<evidence type="ECO:0000313" key="3">
    <source>
        <dbReference type="EMBL" id="TWU36692.1"/>
    </source>
</evidence>
<comment type="caution">
    <text evidence="3">The sequence shown here is derived from an EMBL/GenBank/DDBJ whole genome shotgun (WGS) entry which is preliminary data.</text>
</comment>
<keyword evidence="4" id="KW-1185">Reference proteome</keyword>
<proteinExistence type="predicted"/>
<accession>A0A5C6DJB7</accession>
<keyword evidence="2" id="KW-0812">Transmembrane</keyword>
<dbReference type="Proteomes" id="UP000315471">
    <property type="component" value="Unassembled WGS sequence"/>
</dbReference>